<evidence type="ECO:0000313" key="2">
    <source>
        <dbReference type="EMBL" id="EUA55830.1"/>
    </source>
</evidence>
<accession>X8CKS6</accession>
<dbReference type="EMBL" id="JAOG01000002">
    <property type="protein sequence ID" value="EUA55830.1"/>
    <property type="molecule type" value="Genomic_DNA"/>
</dbReference>
<sequence length="44" mass="5236">MRRELGFGRLYHGCATGWIDTRPRNRRHPTSLSRSVKNNDHWSL</sequence>
<gene>
    <name evidence="2" type="ORF">I550_3987</name>
</gene>
<name>X8CKS6_MYCIT</name>
<proteinExistence type="predicted"/>
<comment type="caution">
    <text evidence="2">The sequence shown here is derived from an EMBL/GenBank/DDBJ whole genome shotgun (WGS) entry which is preliminary data.</text>
</comment>
<protein>
    <submittedName>
        <fullName evidence="2">Uncharacterized protein</fullName>
    </submittedName>
</protein>
<dbReference type="Proteomes" id="UP000020825">
    <property type="component" value="Unassembled WGS sequence"/>
</dbReference>
<feature type="region of interest" description="Disordered" evidence="1">
    <location>
        <begin position="22"/>
        <end position="44"/>
    </location>
</feature>
<evidence type="ECO:0000313" key="3">
    <source>
        <dbReference type="Proteomes" id="UP000020825"/>
    </source>
</evidence>
<organism evidence="2 3">
    <name type="scientific">Mycobacterium intracellulare 1956</name>
    <dbReference type="NCBI Taxonomy" id="1299331"/>
    <lineage>
        <taxon>Bacteria</taxon>
        <taxon>Bacillati</taxon>
        <taxon>Actinomycetota</taxon>
        <taxon>Actinomycetes</taxon>
        <taxon>Mycobacteriales</taxon>
        <taxon>Mycobacteriaceae</taxon>
        <taxon>Mycobacterium</taxon>
        <taxon>Mycobacterium avium complex (MAC)</taxon>
    </lineage>
</organism>
<reference evidence="2 3" key="1">
    <citation type="submission" date="2013-12" db="EMBL/GenBank/DDBJ databases">
        <authorList>
            <person name="Zelazny A."/>
            <person name="Olivier K."/>
            <person name="Holland S."/>
            <person name="Lenaerts A."/>
            <person name="Ordway D."/>
            <person name="DeGroote M.A."/>
            <person name="Parker T."/>
            <person name="Sizemore C."/>
            <person name="Tallon L.J."/>
            <person name="Sadzewicz L.K."/>
            <person name="Sengamalay N."/>
            <person name="Fraser C.M."/>
            <person name="Hine E."/>
            <person name="Shefchek K.A."/>
            <person name="Das S.P."/>
            <person name="Tettelin H."/>
        </authorList>
    </citation>
    <scope>NUCLEOTIDE SEQUENCE [LARGE SCALE GENOMIC DNA]</scope>
    <source>
        <strain evidence="2 3">1956</strain>
    </source>
</reference>
<evidence type="ECO:0000256" key="1">
    <source>
        <dbReference type="SAM" id="MobiDB-lite"/>
    </source>
</evidence>
<dbReference type="AlphaFoldDB" id="X8CKS6"/>
<dbReference type="PATRIC" id="fig|1299331.3.peg.3891"/>